<feature type="domain" description="HNH nuclease" evidence="1">
    <location>
        <begin position="51"/>
        <end position="77"/>
    </location>
</feature>
<dbReference type="AlphaFoldDB" id="A0A7X2D3P2"/>
<dbReference type="Proteomes" id="UP000434582">
    <property type="component" value="Unassembled WGS sequence"/>
</dbReference>
<gene>
    <name evidence="2" type="ORF">GHC57_13910</name>
</gene>
<evidence type="ECO:0000313" key="3">
    <source>
        <dbReference type="Proteomes" id="UP000434582"/>
    </source>
</evidence>
<dbReference type="Pfam" id="PF13391">
    <property type="entry name" value="HNH_2"/>
    <property type="match status" value="1"/>
</dbReference>
<proteinExistence type="predicted"/>
<dbReference type="InterPro" id="IPR003615">
    <property type="entry name" value="HNH_nuc"/>
</dbReference>
<accession>A0A7X2D3P2</accession>
<name>A0A7X2D3P2_9PROT</name>
<organism evidence="2 3">
    <name type="scientific">Roseospira navarrensis</name>
    <dbReference type="NCBI Taxonomy" id="140058"/>
    <lineage>
        <taxon>Bacteria</taxon>
        <taxon>Pseudomonadati</taxon>
        <taxon>Pseudomonadota</taxon>
        <taxon>Alphaproteobacteria</taxon>
        <taxon>Rhodospirillales</taxon>
        <taxon>Rhodospirillaceae</taxon>
        <taxon>Roseospira</taxon>
    </lineage>
</organism>
<evidence type="ECO:0000259" key="1">
    <source>
        <dbReference type="Pfam" id="PF13391"/>
    </source>
</evidence>
<comment type="caution">
    <text evidence="2">The sequence shown here is derived from an EMBL/GenBank/DDBJ whole genome shotgun (WGS) entry which is preliminary data.</text>
</comment>
<keyword evidence="3" id="KW-1185">Reference proteome</keyword>
<dbReference type="EMBL" id="WIVE01000049">
    <property type="protein sequence ID" value="MQX37614.1"/>
    <property type="molecule type" value="Genomic_DNA"/>
</dbReference>
<dbReference type="RefSeq" id="WP_153345275.1">
    <property type="nucleotide sequence ID" value="NZ_WIVE01000049.1"/>
</dbReference>
<reference evidence="2 3" key="1">
    <citation type="submission" date="2019-10" db="EMBL/GenBank/DDBJ databases">
        <title>Draft whole-genome sequence of the purple nonsulfur photosynthetic bacterium Roseospira navarrensis DSM 15114.</title>
        <authorList>
            <person name="Kyndt J.A."/>
            <person name="Meyer T.E."/>
        </authorList>
    </citation>
    <scope>NUCLEOTIDE SEQUENCE [LARGE SCALE GENOMIC DNA]</scope>
    <source>
        <strain evidence="2 3">DSM 15114</strain>
    </source>
</reference>
<evidence type="ECO:0000313" key="2">
    <source>
        <dbReference type="EMBL" id="MQX37614.1"/>
    </source>
</evidence>
<sequence length="95" mass="10426">MAASLPDAPLQDFETKVKDLPRTIEAERLVVQRIGQDIFRASLIKYRQGRCQLTGITDTALLRASHIVPWKACTNDAAANRPQRSAALGPVGSRL</sequence>
<dbReference type="OrthoDB" id="9811869at2"/>
<protein>
    <recommendedName>
        <fullName evidence="1">HNH nuclease domain-containing protein</fullName>
    </recommendedName>
</protein>